<reference evidence="1 2" key="1">
    <citation type="submission" date="2008-07" db="EMBL/GenBank/DDBJ databases">
        <authorList>
            <person name="El-Sayed N."/>
            <person name="Caler E."/>
            <person name="Inman J."/>
            <person name="Amedeo P."/>
            <person name="Hass B."/>
            <person name="Wortman J."/>
        </authorList>
    </citation>
    <scope>NUCLEOTIDE SEQUENCE [LARGE SCALE GENOMIC DNA]</scope>
    <source>
        <strain evidence="2">ATCC 50983 / TXsc</strain>
    </source>
</reference>
<proteinExistence type="predicted"/>
<protein>
    <submittedName>
        <fullName evidence="1">Uncharacterized protein</fullName>
    </submittedName>
</protein>
<evidence type="ECO:0000313" key="2">
    <source>
        <dbReference type="Proteomes" id="UP000007800"/>
    </source>
</evidence>
<dbReference type="InParanoid" id="C5LRT7"/>
<dbReference type="AlphaFoldDB" id="C5LRT7"/>
<keyword evidence="2" id="KW-1185">Reference proteome</keyword>
<evidence type="ECO:0000313" key="1">
    <source>
        <dbReference type="EMBL" id="EER00556.1"/>
    </source>
</evidence>
<dbReference type="RefSeq" id="XP_002767838.1">
    <property type="nucleotide sequence ID" value="XM_002767792.1"/>
</dbReference>
<feature type="non-terminal residue" evidence="1">
    <location>
        <position position="1"/>
    </location>
</feature>
<dbReference type="Proteomes" id="UP000007800">
    <property type="component" value="Unassembled WGS sequence"/>
</dbReference>
<feature type="non-terminal residue" evidence="1">
    <location>
        <position position="239"/>
    </location>
</feature>
<gene>
    <name evidence="1" type="ORF">Pmar_PMAR026128</name>
</gene>
<accession>C5LRT7</accession>
<dbReference type="EMBL" id="GG684948">
    <property type="protein sequence ID" value="EER00556.1"/>
    <property type="molecule type" value="Genomic_DNA"/>
</dbReference>
<organism evidence="2">
    <name type="scientific">Perkinsus marinus (strain ATCC 50983 / TXsc)</name>
    <dbReference type="NCBI Taxonomy" id="423536"/>
    <lineage>
        <taxon>Eukaryota</taxon>
        <taxon>Sar</taxon>
        <taxon>Alveolata</taxon>
        <taxon>Perkinsozoa</taxon>
        <taxon>Perkinsea</taxon>
        <taxon>Perkinsida</taxon>
        <taxon>Perkinsidae</taxon>
        <taxon>Perkinsus</taxon>
    </lineage>
</organism>
<sequence>LNVCAGSAMGVRKANEVKTLLDRMHAMYTGAQEDLCEGQRKLIKVMEEHGRVKEEISRINRSGMATGLGVQRTETLGTGGMPSRPDRDGTLIWVTGGDIREDRSTEHRLRIVGRIGCKAEVVVLDSFFAKDGRLGIRVAEGDVGGAVRAAVDLGYEGKSPGSFEPELFIREVGSISEQTLKDAIGEECTAVYKRGLNAFVRVKKCGVERLLREGIKVEWRLIRPELKHRRKMCYRCCEL</sequence>
<dbReference type="GeneID" id="9043637"/>
<dbReference type="OrthoDB" id="411871at2759"/>
<name>C5LRT7_PERM5</name>